<accession>A0A5C3KVW9</accession>
<evidence type="ECO:0000256" key="8">
    <source>
        <dbReference type="ARBA" id="ARBA00023239"/>
    </source>
</evidence>
<dbReference type="Gene3D" id="3.20.20.70">
    <property type="entry name" value="Aldolase class I"/>
    <property type="match status" value="1"/>
</dbReference>
<dbReference type="GO" id="GO:0004425">
    <property type="term" value="F:indole-3-glycerol-phosphate synthase activity"/>
    <property type="evidence" value="ECO:0007669"/>
    <property type="project" value="UniProtKB-EC"/>
</dbReference>
<evidence type="ECO:0000256" key="3">
    <source>
        <dbReference type="ARBA" id="ARBA00012362"/>
    </source>
</evidence>
<evidence type="ECO:0000313" key="11">
    <source>
        <dbReference type="Proteomes" id="UP000307440"/>
    </source>
</evidence>
<dbReference type="EMBL" id="ML210208">
    <property type="protein sequence ID" value="TFK23993.1"/>
    <property type="molecule type" value="Genomic_DNA"/>
</dbReference>
<evidence type="ECO:0000256" key="2">
    <source>
        <dbReference type="ARBA" id="ARBA00004696"/>
    </source>
</evidence>
<keyword evidence="6" id="KW-0822">Tryptophan biosynthesis</keyword>
<dbReference type="GO" id="GO:0000162">
    <property type="term" value="P:L-tryptophan biosynthetic process"/>
    <property type="evidence" value="ECO:0007669"/>
    <property type="project" value="UniProtKB-UniPathway"/>
</dbReference>
<feature type="domain" description="Indole-3-glycerol phosphate synthase" evidence="9">
    <location>
        <begin position="16"/>
        <end position="274"/>
    </location>
</feature>
<dbReference type="InterPro" id="IPR045186">
    <property type="entry name" value="Indole-3-glycerol_P_synth"/>
</dbReference>
<comment type="pathway">
    <text evidence="2">Amino-acid biosynthesis; L-tryptophan biosynthesis; L-tryptophan from chorismate: step 4/5.</text>
</comment>
<keyword evidence="5" id="KW-0210">Decarboxylase</keyword>
<dbReference type="OrthoDB" id="524799at2759"/>
<dbReference type="Pfam" id="PF00218">
    <property type="entry name" value="IGPS"/>
    <property type="match status" value="1"/>
</dbReference>
<keyword evidence="11" id="KW-1185">Reference proteome</keyword>
<evidence type="ECO:0000259" key="9">
    <source>
        <dbReference type="Pfam" id="PF00218"/>
    </source>
</evidence>
<dbReference type="InterPro" id="IPR013785">
    <property type="entry name" value="Aldolase_TIM"/>
</dbReference>
<gene>
    <name evidence="10" type="ORF">FA15DRAFT_641672</name>
</gene>
<dbReference type="UniPathway" id="UPA00035">
    <property type="reaction ID" value="UER00043"/>
</dbReference>
<organism evidence="10 11">
    <name type="scientific">Coprinopsis marcescibilis</name>
    <name type="common">Agaric fungus</name>
    <name type="synonym">Psathyrella marcescibilis</name>
    <dbReference type="NCBI Taxonomy" id="230819"/>
    <lineage>
        <taxon>Eukaryota</taxon>
        <taxon>Fungi</taxon>
        <taxon>Dikarya</taxon>
        <taxon>Basidiomycota</taxon>
        <taxon>Agaricomycotina</taxon>
        <taxon>Agaricomycetes</taxon>
        <taxon>Agaricomycetidae</taxon>
        <taxon>Agaricales</taxon>
        <taxon>Agaricineae</taxon>
        <taxon>Psathyrellaceae</taxon>
        <taxon>Coprinopsis</taxon>
    </lineage>
</organism>
<evidence type="ECO:0000256" key="7">
    <source>
        <dbReference type="ARBA" id="ARBA00023141"/>
    </source>
</evidence>
<protein>
    <recommendedName>
        <fullName evidence="3">indole-3-glycerol-phosphate synthase</fullName>
        <ecNumber evidence="3">4.1.1.48</ecNumber>
    </recommendedName>
</protein>
<dbReference type="Proteomes" id="UP000307440">
    <property type="component" value="Unassembled WGS sequence"/>
</dbReference>
<dbReference type="PANTHER" id="PTHR22854:SF2">
    <property type="entry name" value="INDOLE-3-GLYCEROL-PHOSPHATE SYNTHASE"/>
    <property type="match status" value="1"/>
</dbReference>
<keyword evidence="4" id="KW-0028">Amino-acid biosynthesis</keyword>
<name>A0A5C3KVW9_COPMA</name>
<dbReference type="SUPFAM" id="SSF51366">
    <property type="entry name" value="Ribulose-phoshate binding barrel"/>
    <property type="match status" value="1"/>
</dbReference>
<dbReference type="PANTHER" id="PTHR22854">
    <property type="entry name" value="TRYPTOPHAN BIOSYNTHESIS PROTEIN"/>
    <property type="match status" value="1"/>
</dbReference>
<reference evidence="10 11" key="1">
    <citation type="journal article" date="2019" name="Nat. Ecol. Evol.">
        <title>Megaphylogeny resolves global patterns of mushroom evolution.</title>
        <authorList>
            <person name="Varga T."/>
            <person name="Krizsan K."/>
            <person name="Foldi C."/>
            <person name="Dima B."/>
            <person name="Sanchez-Garcia M."/>
            <person name="Sanchez-Ramirez S."/>
            <person name="Szollosi G.J."/>
            <person name="Szarkandi J.G."/>
            <person name="Papp V."/>
            <person name="Albert L."/>
            <person name="Andreopoulos W."/>
            <person name="Angelini C."/>
            <person name="Antonin V."/>
            <person name="Barry K.W."/>
            <person name="Bougher N.L."/>
            <person name="Buchanan P."/>
            <person name="Buyck B."/>
            <person name="Bense V."/>
            <person name="Catcheside P."/>
            <person name="Chovatia M."/>
            <person name="Cooper J."/>
            <person name="Damon W."/>
            <person name="Desjardin D."/>
            <person name="Finy P."/>
            <person name="Geml J."/>
            <person name="Haridas S."/>
            <person name="Hughes K."/>
            <person name="Justo A."/>
            <person name="Karasinski D."/>
            <person name="Kautmanova I."/>
            <person name="Kiss B."/>
            <person name="Kocsube S."/>
            <person name="Kotiranta H."/>
            <person name="LaButti K.M."/>
            <person name="Lechner B.E."/>
            <person name="Liimatainen K."/>
            <person name="Lipzen A."/>
            <person name="Lukacs Z."/>
            <person name="Mihaltcheva S."/>
            <person name="Morgado L.N."/>
            <person name="Niskanen T."/>
            <person name="Noordeloos M.E."/>
            <person name="Ohm R.A."/>
            <person name="Ortiz-Santana B."/>
            <person name="Ovrebo C."/>
            <person name="Racz N."/>
            <person name="Riley R."/>
            <person name="Savchenko A."/>
            <person name="Shiryaev A."/>
            <person name="Soop K."/>
            <person name="Spirin V."/>
            <person name="Szebenyi C."/>
            <person name="Tomsovsky M."/>
            <person name="Tulloss R.E."/>
            <person name="Uehling J."/>
            <person name="Grigoriev I.V."/>
            <person name="Vagvolgyi C."/>
            <person name="Papp T."/>
            <person name="Martin F.M."/>
            <person name="Miettinen O."/>
            <person name="Hibbett D.S."/>
            <person name="Nagy L.G."/>
        </authorList>
    </citation>
    <scope>NUCLEOTIDE SEQUENCE [LARGE SCALE GENOMIC DNA]</scope>
    <source>
        <strain evidence="10 11">CBS 121175</strain>
    </source>
</reference>
<keyword evidence="7" id="KW-0057">Aromatic amino acid biosynthesis</keyword>
<dbReference type="STRING" id="230819.A0A5C3KVW9"/>
<evidence type="ECO:0000313" key="10">
    <source>
        <dbReference type="EMBL" id="TFK23993.1"/>
    </source>
</evidence>
<dbReference type="AlphaFoldDB" id="A0A5C3KVW9"/>
<dbReference type="InterPro" id="IPR011060">
    <property type="entry name" value="RibuloseP-bd_barrel"/>
</dbReference>
<evidence type="ECO:0000256" key="6">
    <source>
        <dbReference type="ARBA" id="ARBA00022822"/>
    </source>
</evidence>
<sequence>MSLEPHLPTHSPSILAEIRTQRVKDVAVAKLVPGASPEQLQAYLSMSLSPPLVSFVERLRQNPTSSSAHPKPSLVAEFKRSSPATSDDIDLATQLDAGTFALHAAIVGASVISVVTEPTRYNGSLIDLRVARDSVASLPERPAILCKDLIIDEYQIDEARFHGADSVSLAVAALPLERLEALYSYSKSRGMEPLVEVSNLVEMEMAINLGAKVIGINNRNPHSYHLDLDTTIRLAAMVKENGSGTYVLCAMGGITTPAQIEAYASHGVNAIFMG</sequence>
<keyword evidence="8" id="KW-0456">Lyase</keyword>
<dbReference type="InterPro" id="IPR013798">
    <property type="entry name" value="Indole-3-glycerol_P_synth_dom"/>
</dbReference>
<dbReference type="CDD" id="cd00331">
    <property type="entry name" value="IGPS"/>
    <property type="match status" value="1"/>
</dbReference>
<dbReference type="GO" id="GO:0004640">
    <property type="term" value="F:phosphoribosylanthranilate isomerase activity"/>
    <property type="evidence" value="ECO:0007669"/>
    <property type="project" value="TreeGrafter"/>
</dbReference>
<feature type="non-terminal residue" evidence="10">
    <location>
        <position position="274"/>
    </location>
</feature>
<proteinExistence type="predicted"/>
<evidence type="ECO:0000256" key="5">
    <source>
        <dbReference type="ARBA" id="ARBA00022793"/>
    </source>
</evidence>
<evidence type="ECO:0000256" key="1">
    <source>
        <dbReference type="ARBA" id="ARBA00001633"/>
    </source>
</evidence>
<comment type="catalytic activity">
    <reaction evidence="1">
        <text>1-(2-carboxyphenylamino)-1-deoxy-D-ribulose 5-phosphate + H(+) = (1S,2R)-1-C-(indol-3-yl)glycerol 3-phosphate + CO2 + H2O</text>
        <dbReference type="Rhea" id="RHEA:23476"/>
        <dbReference type="ChEBI" id="CHEBI:15377"/>
        <dbReference type="ChEBI" id="CHEBI:15378"/>
        <dbReference type="ChEBI" id="CHEBI:16526"/>
        <dbReference type="ChEBI" id="CHEBI:58613"/>
        <dbReference type="ChEBI" id="CHEBI:58866"/>
        <dbReference type="EC" id="4.1.1.48"/>
    </reaction>
</comment>
<evidence type="ECO:0000256" key="4">
    <source>
        <dbReference type="ARBA" id="ARBA00022605"/>
    </source>
</evidence>
<dbReference type="EC" id="4.1.1.48" evidence="3"/>